<reference evidence="2" key="1">
    <citation type="journal article" date="2020" name="Stud. Mycol.">
        <title>101 Dothideomycetes genomes: a test case for predicting lifestyles and emergence of pathogens.</title>
        <authorList>
            <person name="Haridas S."/>
            <person name="Albert R."/>
            <person name="Binder M."/>
            <person name="Bloem J."/>
            <person name="Labutti K."/>
            <person name="Salamov A."/>
            <person name="Andreopoulos B."/>
            <person name="Baker S."/>
            <person name="Barry K."/>
            <person name="Bills G."/>
            <person name="Bluhm B."/>
            <person name="Cannon C."/>
            <person name="Castanera R."/>
            <person name="Culley D."/>
            <person name="Daum C."/>
            <person name="Ezra D."/>
            <person name="Gonzalez J."/>
            <person name="Henrissat B."/>
            <person name="Kuo A."/>
            <person name="Liang C."/>
            <person name="Lipzen A."/>
            <person name="Lutzoni F."/>
            <person name="Magnuson J."/>
            <person name="Mondo S."/>
            <person name="Nolan M."/>
            <person name="Ohm R."/>
            <person name="Pangilinan J."/>
            <person name="Park H.-J."/>
            <person name="Ramirez L."/>
            <person name="Alfaro M."/>
            <person name="Sun H."/>
            <person name="Tritt A."/>
            <person name="Yoshinaga Y."/>
            <person name="Zwiers L.-H."/>
            <person name="Turgeon B."/>
            <person name="Goodwin S."/>
            <person name="Spatafora J."/>
            <person name="Crous P."/>
            <person name="Grigoriev I."/>
        </authorList>
    </citation>
    <scope>NUCLEOTIDE SEQUENCE</scope>
    <source>
        <strain evidence="2">CBS 107.79</strain>
    </source>
</reference>
<organism evidence="2 3">
    <name type="scientific">Bimuria novae-zelandiae CBS 107.79</name>
    <dbReference type="NCBI Taxonomy" id="1447943"/>
    <lineage>
        <taxon>Eukaryota</taxon>
        <taxon>Fungi</taxon>
        <taxon>Dikarya</taxon>
        <taxon>Ascomycota</taxon>
        <taxon>Pezizomycotina</taxon>
        <taxon>Dothideomycetes</taxon>
        <taxon>Pleosporomycetidae</taxon>
        <taxon>Pleosporales</taxon>
        <taxon>Massarineae</taxon>
        <taxon>Didymosphaeriaceae</taxon>
        <taxon>Bimuria</taxon>
    </lineage>
</organism>
<sequence length="278" mass="30618">MAETLGIIASVIQVAGAGLKLSQTLYQYADSVASADRRIRDVAKEIQLTASVIDELGSLFKKDAAATLLSQTALKTADETVRECSTVFAELDGALKKSKKNALGRLMIPFREPKIELLRSHVDKLKSTLLLLIQVLTLAHQFAAQDLNREAEAAQRDQIKILLQNKKDSAKRYEESLKNYSMSEDSTLLDEDTENEAPTLSAASTMIMTTAAMKSNLTVRTLATCVQHIQGLLSDIETLQEALEHQEDGAEHSEHHQRLIGSYFRAREHLDGALLGNT</sequence>
<name>A0A6A5UZ97_9PLEO</name>
<feature type="domain" description="Azaphilone pigments biosynthesis cluster protein L N-terminal" evidence="1">
    <location>
        <begin position="2"/>
        <end position="146"/>
    </location>
</feature>
<dbReference type="EMBL" id="ML976700">
    <property type="protein sequence ID" value="KAF1970483.1"/>
    <property type="molecule type" value="Genomic_DNA"/>
</dbReference>
<dbReference type="Proteomes" id="UP000800036">
    <property type="component" value="Unassembled WGS sequence"/>
</dbReference>
<keyword evidence="3" id="KW-1185">Reference proteome</keyword>
<feature type="non-terminal residue" evidence="2">
    <location>
        <position position="278"/>
    </location>
</feature>
<dbReference type="AlphaFoldDB" id="A0A6A5UZ97"/>
<dbReference type="PANTHER" id="PTHR36167">
    <property type="entry name" value="C2H2 FINGER DOMAIN TRANSCRIPTION FACTOR (EUROFUNG)-RELATED"/>
    <property type="match status" value="1"/>
</dbReference>
<evidence type="ECO:0000313" key="2">
    <source>
        <dbReference type="EMBL" id="KAF1970483.1"/>
    </source>
</evidence>
<dbReference type="InterPro" id="IPR031348">
    <property type="entry name" value="PigL_N"/>
</dbReference>
<accession>A0A6A5UZ97</accession>
<dbReference type="GO" id="GO:0006355">
    <property type="term" value="P:regulation of DNA-templated transcription"/>
    <property type="evidence" value="ECO:0007669"/>
    <property type="project" value="InterPro"/>
</dbReference>
<evidence type="ECO:0000313" key="3">
    <source>
        <dbReference type="Proteomes" id="UP000800036"/>
    </source>
</evidence>
<dbReference type="PANTHER" id="PTHR36167:SF4">
    <property type="entry name" value="FUNGAL N-TERMINAL DOMAIN-CONTAINING PROTEIN"/>
    <property type="match status" value="1"/>
</dbReference>
<dbReference type="Pfam" id="PF17111">
    <property type="entry name" value="PigL_N"/>
    <property type="match status" value="1"/>
</dbReference>
<dbReference type="OrthoDB" id="5431013at2759"/>
<protein>
    <recommendedName>
        <fullName evidence="1">Azaphilone pigments biosynthesis cluster protein L N-terminal domain-containing protein</fullName>
    </recommendedName>
</protein>
<proteinExistence type="predicted"/>
<dbReference type="InterPro" id="IPR039327">
    <property type="entry name" value="CON7-like"/>
</dbReference>
<gene>
    <name evidence="2" type="ORF">BU23DRAFT_389132</name>
</gene>
<evidence type="ECO:0000259" key="1">
    <source>
        <dbReference type="Pfam" id="PF17111"/>
    </source>
</evidence>